<feature type="transmembrane region" description="Helical" evidence="2">
    <location>
        <begin position="424"/>
        <end position="442"/>
    </location>
</feature>
<dbReference type="EMBL" id="BAAAVI010000003">
    <property type="protein sequence ID" value="GAA2848671.1"/>
    <property type="molecule type" value="Genomic_DNA"/>
</dbReference>
<feature type="transmembrane region" description="Helical" evidence="2">
    <location>
        <begin position="400"/>
        <end position="417"/>
    </location>
</feature>
<keyword evidence="4" id="KW-1185">Reference proteome</keyword>
<organism evidence="3 4">
    <name type="scientific">Streptosporangium fragile</name>
    <dbReference type="NCBI Taxonomy" id="46186"/>
    <lineage>
        <taxon>Bacteria</taxon>
        <taxon>Bacillati</taxon>
        <taxon>Actinomycetota</taxon>
        <taxon>Actinomycetes</taxon>
        <taxon>Streptosporangiales</taxon>
        <taxon>Streptosporangiaceae</taxon>
        <taxon>Streptosporangium</taxon>
    </lineage>
</organism>
<feature type="region of interest" description="Disordered" evidence="1">
    <location>
        <begin position="1"/>
        <end position="24"/>
    </location>
</feature>
<feature type="transmembrane region" description="Helical" evidence="2">
    <location>
        <begin position="129"/>
        <end position="152"/>
    </location>
</feature>
<evidence type="ECO:0000256" key="2">
    <source>
        <dbReference type="SAM" id="Phobius"/>
    </source>
</evidence>
<feature type="compositionally biased region" description="Basic and acidic residues" evidence="1">
    <location>
        <begin position="508"/>
        <end position="521"/>
    </location>
</feature>
<dbReference type="Proteomes" id="UP001500831">
    <property type="component" value="Unassembled WGS sequence"/>
</dbReference>
<feature type="transmembrane region" description="Helical" evidence="2">
    <location>
        <begin position="372"/>
        <end position="394"/>
    </location>
</feature>
<feature type="transmembrane region" description="Helical" evidence="2">
    <location>
        <begin position="263"/>
        <end position="280"/>
    </location>
</feature>
<sequence>MTGRVARAGTGIPERGAGETRLERSKSRSAVRAAVLAGVVGTVAALLGIGVRARFGGHVAVDEPQYLLTALSIFEDFDLDITDELDRRRWAPWAGTEPLPVQTEVLADGTQISPHDPLLPILLALPMGLGGWIAAKAALAVMAGVLAALTLWTAVHRFAVPLRLATVGVTLAAASAPLAVYGQQVYPELPAALAVLAAVALLTGPAFASGDRPRGRGVAAFGLVIIALPWLSVKYAPVTAVLAGLALWRLWRLGRPGGGRRPAVALAGWFAAMGVVYLVIHRLVWGGWTVYASGDHFQESGEFGVMGFNPNYVGRASRLIGLMVDRGYGLAAWQPAWLLLLPAAGFALWCLRPRGAGPRPRGAISRRSAAVLLLPLAAGWLTATFVALTMNGYWWPGRQLVVVLPLALLLVLVLLAARPGRTRWAALALGLAGTVDYAWLLADGYARRITWVSGFEQAGSPLYRLLRPVLPDYRLGWGGFWPLHLTWGVVFVLLIAYGMPYLGKGRSHEEDLDPRAGDGTRDGGGVDLRRGRLRR</sequence>
<feature type="transmembrane region" description="Helical" evidence="2">
    <location>
        <begin position="189"/>
        <end position="208"/>
    </location>
</feature>
<keyword evidence="2" id="KW-0812">Transmembrane</keyword>
<reference evidence="4" key="1">
    <citation type="journal article" date="2019" name="Int. J. Syst. Evol. Microbiol.">
        <title>The Global Catalogue of Microorganisms (GCM) 10K type strain sequencing project: providing services to taxonomists for standard genome sequencing and annotation.</title>
        <authorList>
            <consortium name="The Broad Institute Genomics Platform"/>
            <consortium name="The Broad Institute Genome Sequencing Center for Infectious Disease"/>
            <person name="Wu L."/>
            <person name="Ma J."/>
        </authorList>
    </citation>
    <scope>NUCLEOTIDE SEQUENCE [LARGE SCALE GENOMIC DNA]</scope>
    <source>
        <strain evidence="4">JCM 6242</strain>
    </source>
</reference>
<gene>
    <name evidence="3" type="ORF">GCM10010517_05960</name>
</gene>
<name>A0ABP6I6C6_9ACTN</name>
<evidence type="ECO:0000256" key="1">
    <source>
        <dbReference type="SAM" id="MobiDB-lite"/>
    </source>
</evidence>
<accession>A0ABP6I6C6</accession>
<dbReference type="RefSeq" id="WP_344967544.1">
    <property type="nucleotide sequence ID" value="NZ_BAAAVI010000003.1"/>
</dbReference>
<proteinExistence type="predicted"/>
<evidence type="ECO:0000313" key="4">
    <source>
        <dbReference type="Proteomes" id="UP001500831"/>
    </source>
</evidence>
<keyword evidence="2" id="KW-1133">Transmembrane helix</keyword>
<protein>
    <recommendedName>
        <fullName evidence="5">Glycosyltransferase RgtA/B/C/D-like domain-containing protein</fullName>
    </recommendedName>
</protein>
<feature type="transmembrane region" description="Helical" evidence="2">
    <location>
        <begin position="236"/>
        <end position="251"/>
    </location>
</feature>
<evidence type="ECO:0008006" key="5">
    <source>
        <dbReference type="Google" id="ProtNLM"/>
    </source>
</evidence>
<keyword evidence="2" id="KW-0472">Membrane</keyword>
<comment type="caution">
    <text evidence="3">The sequence shown here is derived from an EMBL/GenBank/DDBJ whole genome shotgun (WGS) entry which is preliminary data.</text>
</comment>
<feature type="transmembrane region" description="Helical" evidence="2">
    <location>
        <begin position="30"/>
        <end position="51"/>
    </location>
</feature>
<feature type="region of interest" description="Disordered" evidence="1">
    <location>
        <begin position="508"/>
        <end position="535"/>
    </location>
</feature>
<feature type="transmembrane region" description="Helical" evidence="2">
    <location>
        <begin position="475"/>
        <end position="497"/>
    </location>
</feature>
<evidence type="ECO:0000313" key="3">
    <source>
        <dbReference type="EMBL" id="GAA2848671.1"/>
    </source>
</evidence>
<feature type="transmembrane region" description="Helical" evidence="2">
    <location>
        <begin position="164"/>
        <end position="183"/>
    </location>
</feature>